<feature type="transmembrane region" description="Helical" evidence="26">
    <location>
        <begin position="153"/>
        <end position="175"/>
    </location>
</feature>
<keyword evidence="10" id="KW-0067">ATP-binding</keyword>
<dbReference type="InterPro" id="IPR003439">
    <property type="entry name" value="ABC_transporter-like_ATP-bd"/>
</dbReference>
<evidence type="ECO:0000256" key="5">
    <source>
        <dbReference type="ARBA" id="ARBA00022475"/>
    </source>
</evidence>
<dbReference type="PANTHER" id="PTHR24223">
    <property type="entry name" value="ATP-BINDING CASSETTE SUB-FAMILY C"/>
    <property type="match status" value="1"/>
</dbReference>
<keyword evidence="6 26" id="KW-0812">Transmembrane</keyword>
<comment type="catalytic activity">
    <reaction evidence="21">
        <text>sphing-4-enine 1-phosphate(in) + ATP + H2O = sphing-4-enine 1-phosphate(out) + ADP + phosphate + H(+)</text>
        <dbReference type="Rhea" id="RHEA:38951"/>
        <dbReference type="ChEBI" id="CHEBI:15377"/>
        <dbReference type="ChEBI" id="CHEBI:15378"/>
        <dbReference type="ChEBI" id="CHEBI:30616"/>
        <dbReference type="ChEBI" id="CHEBI:43474"/>
        <dbReference type="ChEBI" id="CHEBI:60119"/>
        <dbReference type="ChEBI" id="CHEBI:456216"/>
    </reaction>
    <physiologicalReaction direction="left-to-right" evidence="21">
        <dbReference type="Rhea" id="RHEA:38952"/>
    </physiologicalReaction>
</comment>
<evidence type="ECO:0000256" key="22">
    <source>
        <dbReference type="ARBA" id="ARBA00047523"/>
    </source>
</evidence>
<comment type="caution">
    <text evidence="29">The sequence shown here is derived from an EMBL/GenBank/DDBJ whole genome shotgun (WGS) entry which is preliminary data.</text>
</comment>
<dbReference type="InterPro" id="IPR036640">
    <property type="entry name" value="ABC1_TM_sf"/>
</dbReference>
<feature type="non-terminal residue" evidence="29">
    <location>
        <position position="1508"/>
    </location>
</feature>
<name>A0A7K7MQ94_9PASS</name>
<keyword evidence="9" id="KW-0378">Hydrolase</keyword>
<proteinExistence type="inferred from homology"/>
<evidence type="ECO:0000256" key="16">
    <source>
        <dbReference type="ARBA" id="ARBA00034018"/>
    </source>
</evidence>
<keyword evidence="12 26" id="KW-1133">Transmembrane helix</keyword>
<evidence type="ECO:0000256" key="10">
    <source>
        <dbReference type="ARBA" id="ARBA00022840"/>
    </source>
</evidence>
<evidence type="ECO:0000313" key="29">
    <source>
        <dbReference type="EMBL" id="NWZ45481.1"/>
    </source>
</evidence>
<evidence type="ECO:0000256" key="7">
    <source>
        <dbReference type="ARBA" id="ARBA00022737"/>
    </source>
</evidence>
<protein>
    <recommendedName>
        <fullName evidence="17">Multidrug resistance-associated protein 1</fullName>
        <ecNumber evidence="3">7.6.2.2</ecNumber>
        <ecNumber evidence="15">7.6.2.3</ecNumber>
    </recommendedName>
    <alternativeName>
        <fullName evidence="20">ATP-binding cassette sub-family C member 1</fullName>
    </alternativeName>
    <alternativeName>
        <fullName evidence="19">Glutathione-S-conjugate-translocating ATPase ABCC1</fullName>
    </alternativeName>
    <alternativeName>
        <fullName evidence="18">Leukotriene C(4) transporter</fullName>
    </alternativeName>
</protein>
<evidence type="ECO:0000256" key="9">
    <source>
        <dbReference type="ARBA" id="ARBA00022801"/>
    </source>
</evidence>
<dbReference type="FunFam" id="3.40.50.300:FF:000074">
    <property type="entry name" value="Multidrug resistance-associated protein 5 isoform 1"/>
    <property type="match status" value="1"/>
</dbReference>
<dbReference type="PANTHER" id="PTHR24223:SF241">
    <property type="entry name" value="MULTIDRUG RESISTANCE-ASSOCIATED PROTEIN 1"/>
    <property type="match status" value="1"/>
</dbReference>
<feature type="transmembrane region" description="Helical" evidence="26">
    <location>
        <begin position="946"/>
        <end position="973"/>
    </location>
</feature>
<dbReference type="GO" id="GO:0005524">
    <property type="term" value="F:ATP binding"/>
    <property type="evidence" value="ECO:0007669"/>
    <property type="project" value="UniProtKB-KW"/>
</dbReference>
<comment type="catalytic activity">
    <reaction evidence="16">
        <text>ATP + H2O + xenobioticSide 1 = ADP + phosphate + xenobioticSide 2.</text>
        <dbReference type="EC" id="7.6.2.2"/>
    </reaction>
</comment>
<dbReference type="SMART" id="SM00382">
    <property type="entry name" value="AAA"/>
    <property type="match status" value="2"/>
</dbReference>
<keyword evidence="30" id="KW-1185">Reference proteome</keyword>
<feature type="transmembrane region" description="Helical" evidence="26">
    <location>
        <begin position="525"/>
        <end position="552"/>
    </location>
</feature>
<dbReference type="PROSITE" id="PS50893">
    <property type="entry name" value="ABC_TRANSPORTER_2"/>
    <property type="match status" value="2"/>
</dbReference>
<dbReference type="InterPro" id="IPR056227">
    <property type="entry name" value="TMD0_ABC"/>
</dbReference>
<feature type="transmembrane region" description="Helical" evidence="26">
    <location>
        <begin position="345"/>
        <end position="367"/>
    </location>
</feature>
<organism evidence="29 30">
    <name type="scientific">Brachypodius melanocephalos</name>
    <name type="common">black-headed bulbul</name>
    <dbReference type="NCBI Taxonomy" id="3235156"/>
    <lineage>
        <taxon>Eukaryota</taxon>
        <taxon>Metazoa</taxon>
        <taxon>Chordata</taxon>
        <taxon>Craniata</taxon>
        <taxon>Vertebrata</taxon>
        <taxon>Euteleostomi</taxon>
        <taxon>Archelosauria</taxon>
        <taxon>Archosauria</taxon>
        <taxon>Dinosauria</taxon>
        <taxon>Saurischia</taxon>
        <taxon>Theropoda</taxon>
        <taxon>Coelurosauria</taxon>
        <taxon>Aves</taxon>
        <taxon>Neognathae</taxon>
        <taxon>Neoaves</taxon>
        <taxon>Telluraves</taxon>
        <taxon>Australaves</taxon>
        <taxon>Passeriformes</taxon>
        <taxon>Sylvioidea</taxon>
        <taxon>Pycnonotidae</taxon>
        <taxon>Brachypodius</taxon>
    </lineage>
</organism>
<evidence type="ECO:0000256" key="18">
    <source>
        <dbReference type="ARBA" id="ARBA00041345"/>
    </source>
</evidence>
<keyword evidence="4" id="KW-0813">Transport</keyword>
<comment type="subcellular location">
    <subcellularLocation>
        <location evidence="1">Cell membrane</location>
        <topology evidence="1">Multi-pass membrane protein</topology>
    </subcellularLocation>
</comment>
<dbReference type="FunFam" id="1.20.1560.10:FF:000007">
    <property type="entry name" value="ATP-binding cassette subfamily C member 1"/>
    <property type="match status" value="1"/>
</dbReference>
<dbReference type="CDD" id="cd18595">
    <property type="entry name" value="ABC_6TM_MRP1_2_3_6_D1_like"/>
    <property type="match status" value="1"/>
</dbReference>
<feature type="domain" description="ABC transporter" evidence="27">
    <location>
        <begin position="624"/>
        <end position="848"/>
    </location>
</feature>
<dbReference type="GO" id="GO:0034634">
    <property type="term" value="F:glutathione transmembrane transporter activity"/>
    <property type="evidence" value="ECO:0007669"/>
    <property type="project" value="TreeGrafter"/>
</dbReference>
<keyword evidence="5" id="KW-1003">Cell membrane</keyword>
<feature type="transmembrane region" description="Helical" evidence="26">
    <location>
        <begin position="20"/>
        <end position="40"/>
    </location>
</feature>
<dbReference type="Pfam" id="PF00005">
    <property type="entry name" value="ABC_tran"/>
    <property type="match status" value="2"/>
</dbReference>
<feature type="transmembrane region" description="Helical" evidence="26">
    <location>
        <begin position="1078"/>
        <end position="1106"/>
    </location>
</feature>
<gene>
    <name evidence="29" type="primary">Abcc1_0</name>
    <name evidence="29" type="ORF">BRAATR_R03212</name>
</gene>
<dbReference type="Pfam" id="PF24357">
    <property type="entry name" value="TMD0_ABC"/>
    <property type="match status" value="1"/>
</dbReference>
<feature type="transmembrane region" description="Helical" evidence="26">
    <location>
        <begin position="993"/>
        <end position="1021"/>
    </location>
</feature>
<evidence type="ECO:0000256" key="4">
    <source>
        <dbReference type="ARBA" id="ARBA00022448"/>
    </source>
</evidence>
<reference evidence="29 30" key="1">
    <citation type="submission" date="2019-09" db="EMBL/GenBank/DDBJ databases">
        <title>Bird 10,000 Genomes (B10K) Project - Family phase.</title>
        <authorList>
            <person name="Zhang G."/>
        </authorList>
    </citation>
    <scope>NUCLEOTIDE SEQUENCE [LARGE SCALE GENOMIC DNA]</scope>
    <source>
        <strain evidence="29">OUT-0037</strain>
        <tissue evidence="29">Liver</tissue>
    </source>
</reference>
<dbReference type="NCBIfam" id="TIGR00957">
    <property type="entry name" value="MRP_assoc_pro"/>
    <property type="match status" value="1"/>
</dbReference>
<evidence type="ECO:0000256" key="1">
    <source>
        <dbReference type="ARBA" id="ARBA00004651"/>
    </source>
</evidence>
<feature type="transmembrane region" description="Helical" evidence="26">
    <location>
        <begin position="1182"/>
        <end position="1198"/>
    </location>
</feature>
<evidence type="ECO:0000259" key="27">
    <source>
        <dbReference type="PROSITE" id="PS50893"/>
    </source>
</evidence>
<evidence type="ECO:0000256" key="12">
    <source>
        <dbReference type="ARBA" id="ARBA00022989"/>
    </source>
</evidence>
<comment type="catalytic activity">
    <reaction evidence="24">
        <text>2',3'-cGAMP(in) + ATP + H2O = 2',3'-cGAMP(out) + ADP + phosphate + H(+)</text>
        <dbReference type="Rhea" id="RHEA:74887"/>
        <dbReference type="ChEBI" id="CHEBI:15377"/>
        <dbReference type="ChEBI" id="CHEBI:15378"/>
        <dbReference type="ChEBI" id="CHEBI:30616"/>
        <dbReference type="ChEBI" id="CHEBI:43474"/>
        <dbReference type="ChEBI" id="CHEBI:143093"/>
        <dbReference type="ChEBI" id="CHEBI:456216"/>
    </reaction>
</comment>
<keyword evidence="7" id="KW-0677">Repeat</keyword>
<feature type="domain" description="ABC transmembrane type-1" evidence="28">
    <location>
        <begin position="308"/>
        <end position="590"/>
    </location>
</feature>
<keyword evidence="13" id="KW-0445">Lipid transport</keyword>
<feature type="transmembrane region" description="Helical" evidence="26">
    <location>
        <begin position="447"/>
        <end position="467"/>
    </location>
</feature>
<feature type="transmembrane region" description="Helical" evidence="26">
    <location>
        <begin position="419"/>
        <end position="441"/>
    </location>
</feature>
<evidence type="ECO:0000256" key="26">
    <source>
        <dbReference type="SAM" id="Phobius"/>
    </source>
</evidence>
<sequence>DWNLTWYREDPEFTLCFQNTVLVWIPCIYLWLCFPVYSLYLRRHDRGYIQVSNLNKAKTALGLILWIVCWADLFYSFWERSQNIFRAPFFLVNPTVLGITMLLATFLIQYERIKGVQSSGVMTIFWFISLLCATVIFISKIKHALNMGADEDAFRYSTFCIYFILVLVELVLCCFPEQPPLFSETVNDPNPCPEFSASFLSRITFWWITGLMIRGYRSPLEAKDLWSLNKEDKSEEIVPCLARNWAKEWSKTKRQPLNMLYAPKKQQKSSDSNGDVTEEVEALIIKPQKSSEASLFKVLYKTFGPYFLMSFLFKAVHDLLMFSGPEILKLLLNFIDNKAAPNWHGYFYTVLLFVCACLQTLILHQYFHICFVTGMRLKTAIVGVIYRKALVITNSARKTSTVGEIVNLMSVDAQRFMDLATYINMIWSAPFQVILALYLLWRNLGPSVLAGVAVMVLLVPINAVMAVKTKSYQVAQMKSKDNRIKLMNEILNGIKVLKLYAWELAFREKVLEIRQKELQVLKKSAYLAAMATFTWVCAPFLVALSTFAVYVMTDKNRVLDAQKAFVSLALFNILRFPLNMLPMVISNIVEASVSLKRLRVFLSHEELDPDSIIRGPIKGAEGCIVVKNATFSWAKTDPPLLNSINFTVPEGSLVAVVGQVGCGKSSLLSALLGDMDKHEGYVVVKGSLAYVPQQAWVQNATLEDNIIFGREMSEGRYKRVIEACALLPDIEILPSGDKTEIGEKGVNLSGGQKQRVSLARAVYCNADVYLLDDPLSAVDAHVGKHIFEKVIGPKGILKNKTRVLVTHAINYLPQMDTILVMTDGEISEMGSYQELLEQDGAFAEFLRTYANAEQTMENSDTNSPSAKEGKPIENGVLANEAPGKLMHRQLSNSSTYSRDTGKPQHQSSTAELQKPPAEKNSWKMMEADTAKTGRVKASVYWDYMKAIGLFMSFLAIFLFMCNHIASLASNYWLSLWTDDPVVNGTQQNTTLRLGVYGALGISQGIAVFGYSMVVSIGGILASRHLHLNLLHNVLRSPMSFFERTPSGNLVNRFSKEIDTIDSAIPPIIKMFMGSTFNVIGACIIILLATPIAAVIIPPLGLVYLFVQRFYVATSRQLKRLESVSRSPVYSHFNETLLGVSVIRAFEEQKRFIKQNDMKVDENQKAYYPSIVANRWLAVRLEYVGNCIVMFAALFAVIARNKLSAGLVGLSVSYSLQITAYLNWLVRMSSELETNIVAVERVKEYAEMEKEAEWSIEQTAPASSWPEEGKVEFRGYGLRYREDLDLVLKNINVTINGGEKIGIVGRTGAGKSSLTLGLFRINEAAEGEIIIDGINIAKIGLHDLRFKITIIPQDPVLFAGSLRMNLDPFDQHSDEDIWRSLELAHLKNFVSSLPDKLNHECAEGGENLSVGQRQLVCLARALLRKSKILVLDEATAAVDLETDKLIQSTIKSQFEECTVLTIAHRLNTIMDYTRVLVLERGEVVECGTPDQLLQEKGIFYSMAKDSGLV</sequence>
<dbReference type="Gene3D" id="1.20.1560.10">
    <property type="entry name" value="ABC transporter type 1, transmembrane domain"/>
    <property type="match status" value="2"/>
</dbReference>
<feature type="domain" description="ABC transporter" evidence="27">
    <location>
        <begin position="1272"/>
        <end position="1504"/>
    </location>
</feature>
<dbReference type="InterPro" id="IPR027417">
    <property type="entry name" value="P-loop_NTPase"/>
</dbReference>
<dbReference type="FunFam" id="3.40.50.300:FF:000293">
    <property type="entry name" value="ATP binding cassette subfamily C member 1"/>
    <property type="match status" value="1"/>
</dbReference>
<dbReference type="SUPFAM" id="SSF90123">
    <property type="entry name" value="ABC transporter transmembrane region"/>
    <property type="match status" value="2"/>
</dbReference>
<evidence type="ECO:0000256" key="15">
    <source>
        <dbReference type="ARBA" id="ARBA00024220"/>
    </source>
</evidence>
<feature type="transmembrane region" description="Helical" evidence="26">
    <location>
        <begin position="84"/>
        <end position="108"/>
    </location>
</feature>
<comment type="similarity">
    <text evidence="2">Belongs to the ABC transporter superfamily. ABCC family. Conjugate transporter (TC 3.A.1.208) subfamily.</text>
</comment>
<dbReference type="InterPro" id="IPR005292">
    <property type="entry name" value="MRP"/>
</dbReference>
<comment type="catalytic activity">
    <reaction evidence="22">
        <text>leukotriene C4(in) + ATP + H2O = leukotriene C4(out) + ADP + phosphate + H(+)</text>
        <dbReference type="Rhea" id="RHEA:38963"/>
        <dbReference type="ChEBI" id="CHEBI:15377"/>
        <dbReference type="ChEBI" id="CHEBI:15378"/>
        <dbReference type="ChEBI" id="CHEBI:30616"/>
        <dbReference type="ChEBI" id="CHEBI:43474"/>
        <dbReference type="ChEBI" id="CHEBI:57973"/>
        <dbReference type="ChEBI" id="CHEBI:456216"/>
    </reaction>
    <physiologicalReaction direction="left-to-right" evidence="22">
        <dbReference type="Rhea" id="RHEA:38964"/>
    </physiologicalReaction>
</comment>
<evidence type="ECO:0000256" key="2">
    <source>
        <dbReference type="ARBA" id="ARBA00009726"/>
    </source>
</evidence>
<dbReference type="CDD" id="cd03250">
    <property type="entry name" value="ABCC_MRP_domain1"/>
    <property type="match status" value="1"/>
</dbReference>
<feature type="domain" description="ABC transmembrane type-1" evidence="28">
    <location>
        <begin position="953"/>
        <end position="1233"/>
    </location>
</feature>
<dbReference type="GO" id="GO:0016323">
    <property type="term" value="C:basolateral plasma membrane"/>
    <property type="evidence" value="ECO:0007669"/>
    <property type="project" value="TreeGrafter"/>
</dbReference>
<evidence type="ECO:0000256" key="23">
    <source>
        <dbReference type="ARBA" id="ARBA00047576"/>
    </source>
</evidence>
<keyword evidence="11" id="KW-1278">Translocase</keyword>
<evidence type="ECO:0000256" key="21">
    <source>
        <dbReference type="ARBA" id="ARBA00047354"/>
    </source>
</evidence>
<dbReference type="GO" id="GO:0016887">
    <property type="term" value="F:ATP hydrolysis activity"/>
    <property type="evidence" value="ECO:0007669"/>
    <property type="project" value="InterPro"/>
</dbReference>
<accession>A0A7K7MQ94</accession>
<evidence type="ECO:0000256" key="17">
    <source>
        <dbReference type="ARBA" id="ARBA00041009"/>
    </source>
</evidence>
<dbReference type="CDD" id="cd18603">
    <property type="entry name" value="ABC_6TM_MRP1_2_3_6_D2_like"/>
    <property type="match status" value="1"/>
</dbReference>
<dbReference type="FunFam" id="1.20.1560.10:FF:000001">
    <property type="entry name" value="ATP-binding cassette subfamily C member 1"/>
    <property type="match status" value="1"/>
</dbReference>
<feature type="compositionally biased region" description="Polar residues" evidence="25">
    <location>
        <begin position="891"/>
        <end position="911"/>
    </location>
</feature>
<evidence type="ECO:0000256" key="19">
    <source>
        <dbReference type="ARBA" id="ARBA00041913"/>
    </source>
</evidence>
<dbReference type="Gene3D" id="3.40.50.300">
    <property type="entry name" value="P-loop containing nucleotide triphosphate hydrolases"/>
    <property type="match status" value="2"/>
</dbReference>
<dbReference type="InterPro" id="IPR003593">
    <property type="entry name" value="AAA+_ATPase"/>
</dbReference>
<dbReference type="GO" id="GO:0006869">
    <property type="term" value="P:lipid transport"/>
    <property type="evidence" value="ECO:0007669"/>
    <property type="project" value="UniProtKB-KW"/>
</dbReference>
<evidence type="ECO:0000256" key="3">
    <source>
        <dbReference type="ARBA" id="ARBA00012191"/>
    </source>
</evidence>
<evidence type="ECO:0000256" key="13">
    <source>
        <dbReference type="ARBA" id="ARBA00023055"/>
    </source>
</evidence>
<dbReference type="Pfam" id="PF00664">
    <property type="entry name" value="ABC_membrane"/>
    <property type="match status" value="2"/>
</dbReference>
<evidence type="ECO:0000256" key="25">
    <source>
        <dbReference type="SAM" id="MobiDB-lite"/>
    </source>
</evidence>
<dbReference type="Proteomes" id="UP000540762">
    <property type="component" value="Unassembled WGS sequence"/>
</dbReference>
<keyword evidence="14 26" id="KW-0472">Membrane</keyword>
<evidence type="ECO:0000256" key="8">
    <source>
        <dbReference type="ARBA" id="ARBA00022741"/>
    </source>
</evidence>
<evidence type="ECO:0000256" key="11">
    <source>
        <dbReference type="ARBA" id="ARBA00022967"/>
    </source>
</evidence>
<feature type="transmembrane region" description="Helical" evidence="26">
    <location>
        <begin position="60"/>
        <end position="78"/>
    </location>
</feature>
<feature type="transmembrane region" description="Helical" evidence="26">
    <location>
        <begin position="1204"/>
        <end position="1225"/>
    </location>
</feature>
<feature type="non-terminal residue" evidence="29">
    <location>
        <position position="1"/>
    </location>
</feature>
<dbReference type="PROSITE" id="PS50929">
    <property type="entry name" value="ABC_TM1F"/>
    <property type="match status" value="2"/>
</dbReference>
<dbReference type="InterPro" id="IPR017871">
    <property type="entry name" value="ABC_transporter-like_CS"/>
</dbReference>
<dbReference type="GO" id="GO:0008559">
    <property type="term" value="F:ABC-type xenobiotic transporter activity"/>
    <property type="evidence" value="ECO:0007669"/>
    <property type="project" value="UniProtKB-EC"/>
</dbReference>
<dbReference type="EC" id="7.6.2.2" evidence="3"/>
<evidence type="ECO:0000313" key="30">
    <source>
        <dbReference type="Proteomes" id="UP000540762"/>
    </source>
</evidence>
<dbReference type="EMBL" id="VZSR01003816">
    <property type="protein sequence ID" value="NWZ45481.1"/>
    <property type="molecule type" value="Genomic_DNA"/>
</dbReference>
<keyword evidence="8" id="KW-0547">Nucleotide-binding</keyword>
<evidence type="ECO:0000256" key="20">
    <source>
        <dbReference type="ARBA" id="ARBA00042274"/>
    </source>
</evidence>
<dbReference type="SUPFAM" id="SSF52540">
    <property type="entry name" value="P-loop containing nucleoside triphosphate hydrolases"/>
    <property type="match status" value="2"/>
</dbReference>
<evidence type="ECO:0000256" key="6">
    <source>
        <dbReference type="ARBA" id="ARBA00022692"/>
    </source>
</evidence>
<feature type="transmembrane region" description="Helical" evidence="26">
    <location>
        <begin position="120"/>
        <end position="141"/>
    </location>
</feature>
<dbReference type="EC" id="7.6.2.3" evidence="15"/>
<dbReference type="CDD" id="cd03244">
    <property type="entry name" value="ABCC_MRP_domain2"/>
    <property type="match status" value="1"/>
</dbReference>
<feature type="region of interest" description="Disordered" evidence="25">
    <location>
        <begin position="891"/>
        <end position="922"/>
    </location>
</feature>
<dbReference type="InterPro" id="IPR011527">
    <property type="entry name" value="ABC1_TM_dom"/>
</dbReference>
<dbReference type="InterPro" id="IPR050173">
    <property type="entry name" value="ABC_transporter_C-like"/>
</dbReference>
<dbReference type="GO" id="GO:0015431">
    <property type="term" value="F:ABC-type glutathione S-conjugate transporter activity"/>
    <property type="evidence" value="ECO:0007669"/>
    <property type="project" value="UniProtKB-EC"/>
</dbReference>
<evidence type="ECO:0000259" key="28">
    <source>
        <dbReference type="PROSITE" id="PS50929"/>
    </source>
</evidence>
<dbReference type="PROSITE" id="PS00211">
    <property type="entry name" value="ABC_TRANSPORTER_1"/>
    <property type="match status" value="2"/>
</dbReference>
<evidence type="ECO:0000256" key="14">
    <source>
        <dbReference type="ARBA" id="ARBA00023136"/>
    </source>
</evidence>
<comment type="catalytic activity">
    <reaction evidence="23">
        <text>17beta-estradiol 17-O-(beta-D-glucuronate)(in) + ATP + H2O = 17beta-estradiol 17-O-(beta-D-glucuronate)(out) + ADP + phosphate + H(+)</text>
        <dbReference type="Rhea" id="RHEA:60128"/>
        <dbReference type="ChEBI" id="CHEBI:15377"/>
        <dbReference type="ChEBI" id="CHEBI:15378"/>
        <dbReference type="ChEBI" id="CHEBI:30616"/>
        <dbReference type="ChEBI" id="CHEBI:43474"/>
        <dbReference type="ChEBI" id="CHEBI:82961"/>
        <dbReference type="ChEBI" id="CHEBI:456216"/>
    </reaction>
    <physiologicalReaction direction="left-to-right" evidence="23">
        <dbReference type="Rhea" id="RHEA:60129"/>
    </physiologicalReaction>
</comment>
<evidence type="ECO:0000256" key="24">
    <source>
        <dbReference type="ARBA" id="ARBA00048171"/>
    </source>
</evidence>